<dbReference type="SUPFAM" id="SSF53850">
    <property type="entry name" value="Periplasmic binding protein-like II"/>
    <property type="match status" value="1"/>
</dbReference>
<dbReference type="AlphaFoldDB" id="A0A645DEY3"/>
<sequence>MTLVVPERSDQARQLFEELLSLRTAENGIRRSAVPDTAVTAEDVEALVAQTPGAVGILAAGTLKDTEKAAAIDAIPFGEDAVRDGSYPLSRPVTLMLGVGAPQAAEEVYRYCLSQSADAAIRAAGFLPPTR</sequence>
<evidence type="ECO:0000313" key="1">
    <source>
        <dbReference type="EMBL" id="MPM87775.1"/>
    </source>
</evidence>
<reference evidence="1" key="1">
    <citation type="submission" date="2019-08" db="EMBL/GenBank/DDBJ databases">
        <authorList>
            <person name="Kucharzyk K."/>
            <person name="Murdoch R.W."/>
            <person name="Higgins S."/>
            <person name="Loffler F."/>
        </authorList>
    </citation>
    <scope>NUCLEOTIDE SEQUENCE</scope>
</reference>
<gene>
    <name evidence="1" type="ORF">SDC9_134875</name>
</gene>
<proteinExistence type="predicted"/>
<dbReference type="EMBL" id="VSSQ01035535">
    <property type="protein sequence ID" value="MPM87775.1"/>
    <property type="molecule type" value="Genomic_DNA"/>
</dbReference>
<comment type="caution">
    <text evidence="1">The sequence shown here is derived from an EMBL/GenBank/DDBJ whole genome shotgun (WGS) entry which is preliminary data.</text>
</comment>
<accession>A0A645DEY3</accession>
<protein>
    <submittedName>
        <fullName evidence="1">Uncharacterized protein</fullName>
    </submittedName>
</protein>
<dbReference type="Gene3D" id="3.40.190.10">
    <property type="entry name" value="Periplasmic binding protein-like II"/>
    <property type="match status" value="1"/>
</dbReference>
<organism evidence="1">
    <name type="scientific">bioreactor metagenome</name>
    <dbReference type="NCBI Taxonomy" id="1076179"/>
    <lineage>
        <taxon>unclassified sequences</taxon>
        <taxon>metagenomes</taxon>
        <taxon>ecological metagenomes</taxon>
    </lineage>
</organism>
<name>A0A645DEY3_9ZZZZ</name>